<name>A0A369BP20_9BACL</name>
<accession>A0A369BP20</accession>
<evidence type="ECO:0000256" key="13">
    <source>
        <dbReference type="ARBA" id="ARBA00023316"/>
    </source>
</evidence>
<evidence type="ECO:0000256" key="3">
    <source>
        <dbReference type="ARBA" id="ARBA00012374"/>
    </source>
</evidence>
<dbReference type="GO" id="GO:0005886">
    <property type="term" value="C:plasma membrane"/>
    <property type="evidence" value="ECO:0007669"/>
    <property type="project" value="UniProtKB-SubCell"/>
</dbReference>
<dbReference type="InterPro" id="IPR003824">
    <property type="entry name" value="UppP"/>
</dbReference>
<keyword evidence="19" id="KW-1185">Reference proteome</keyword>
<evidence type="ECO:0000256" key="9">
    <source>
        <dbReference type="ARBA" id="ARBA00022984"/>
    </source>
</evidence>
<dbReference type="GO" id="GO:0046677">
    <property type="term" value="P:response to antibiotic"/>
    <property type="evidence" value="ECO:0007669"/>
    <property type="project" value="UniProtKB-UniRule"/>
</dbReference>
<dbReference type="HAMAP" id="MF_01006">
    <property type="entry name" value="Undec_diphosphatase"/>
    <property type="match status" value="1"/>
</dbReference>
<evidence type="ECO:0000256" key="15">
    <source>
        <dbReference type="ARBA" id="ARBA00032932"/>
    </source>
</evidence>
<dbReference type="PANTHER" id="PTHR30622">
    <property type="entry name" value="UNDECAPRENYL-DIPHOSPHATASE"/>
    <property type="match status" value="1"/>
</dbReference>
<dbReference type="OrthoDB" id="9808289at2"/>
<comment type="miscellaneous">
    <text evidence="17">Bacitracin is thought to be involved in the inhibition of peptidoglycan synthesis by sequestering undecaprenyl diphosphate, thereby reducing the pool of lipid carrier available.</text>
</comment>
<dbReference type="GO" id="GO:0050380">
    <property type="term" value="F:undecaprenyl-diphosphatase activity"/>
    <property type="evidence" value="ECO:0007669"/>
    <property type="project" value="UniProtKB-UniRule"/>
</dbReference>
<organism evidence="18 19">
    <name type="scientific">Fontibacillus phaseoli</name>
    <dbReference type="NCBI Taxonomy" id="1416533"/>
    <lineage>
        <taxon>Bacteria</taxon>
        <taxon>Bacillati</taxon>
        <taxon>Bacillota</taxon>
        <taxon>Bacilli</taxon>
        <taxon>Bacillales</taxon>
        <taxon>Paenibacillaceae</taxon>
        <taxon>Fontibacillus</taxon>
    </lineage>
</organism>
<sequence length="304" mass="32868">MDIIAIIKAIILGLVEGMTEFAPVSSTGHMIIVDDMWLKTEQLFASRYVANTFKVVVQLGSILAVLVVFKDRFIDLLGLSRFRGQGKQADGIGLGGNAEVAVREGNGGVGAIANRGPRLKLAQVIVGLIPAGILGVLLEDVIDEYLFSTATVLIGLVVGALLMIAADRFGPKQPKIETVDQITYKQAFAVGLFQCFSIWPGFSRSGSTISGGVLLGLSHRAAADFTFIMAVPIMAGASMLSLLKNWQYFTLDALPFFIAGFISAFVFALLSIRFFLKLINRIKLVPFAVYRILLAAVIGVLYFW</sequence>
<dbReference type="Pfam" id="PF02673">
    <property type="entry name" value="BacA"/>
    <property type="match status" value="1"/>
</dbReference>
<keyword evidence="5 17" id="KW-1003">Cell membrane</keyword>
<dbReference type="AlphaFoldDB" id="A0A369BP20"/>
<keyword evidence="12 17" id="KW-0046">Antibiotic resistance</keyword>
<keyword evidence="6 17" id="KW-0812">Transmembrane</keyword>
<keyword evidence="10 17" id="KW-1133">Transmembrane helix</keyword>
<evidence type="ECO:0000256" key="1">
    <source>
        <dbReference type="ARBA" id="ARBA00004651"/>
    </source>
</evidence>
<evidence type="ECO:0000256" key="17">
    <source>
        <dbReference type="HAMAP-Rule" id="MF_01006"/>
    </source>
</evidence>
<evidence type="ECO:0000256" key="14">
    <source>
        <dbReference type="ARBA" id="ARBA00032707"/>
    </source>
</evidence>
<keyword evidence="13 17" id="KW-0961">Cell wall biogenesis/degradation</keyword>
<feature type="transmembrane region" description="Helical" evidence="17">
    <location>
        <begin position="221"/>
        <end position="241"/>
    </location>
</feature>
<keyword evidence="11 17" id="KW-0472">Membrane</keyword>
<evidence type="ECO:0000256" key="8">
    <source>
        <dbReference type="ARBA" id="ARBA00022960"/>
    </source>
</evidence>
<proteinExistence type="inferred from homology"/>
<dbReference type="PANTHER" id="PTHR30622:SF3">
    <property type="entry name" value="UNDECAPRENYL-DIPHOSPHATASE"/>
    <property type="match status" value="1"/>
</dbReference>
<dbReference type="NCBIfam" id="NF001390">
    <property type="entry name" value="PRK00281.1-4"/>
    <property type="match status" value="1"/>
</dbReference>
<evidence type="ECO:0000256" key="7">
    <source>
        <dbReference type="ARBA" id="ARBA00022801"/>
    </source>
</evidence>
<feature type="transmembrane region" description="Helical" evidence="17">
    <location>
        <begin position="48"/>
        <end position="69"/>
    </location>
</feature>
<dbReference type="GO" id="GO:0008360">
    <property type="term" value="P:regulation of cell shape"/>
    <property type="evidence" value="ECO:0007669"/>
    <property type="project" value="UniProtKB-KW"/>
</dbReference>
<reference evidence="18 19" key="1">
    <citation type="submission" date="2018-07" db="EMBL/GenBank/DDBJ databases">
        <title>Genomic Encyclopedia of Type Strains, Phase III (KMG-III): the genomes of soil and plant-associated and newly described type strains.</title>
        <authorList>
            <person name="Whitman W."/>
        </authorList>
    </citation>
    <scope>NUCLEOTIDE SEQUENCE [LARGE SCALE GENOMIC DNA]</scope>
    <source>
        <strain evidence="18 19">CECT 8333</strain>
    </source>
</reference>
<dbReference type="NCBIfam" id="TIGR00753">
    <property type="entry name" value="undec_PP_bacA"/>
    <property type="match status" value="1"/>
</dbReference>
<evidence type="ECO:0000256" key="5">
    <source>
        <dbReference type="ARBA" id="ARBA00022475"/>
    </source>
</evidence>
<evidence type="ECO:0000313" key="18">
    <source>
        <dbReference type="EMBL" id="RCX23352.1"/>
    </source>
</evidence>
<evidence type="ECO:0000313" key="19">
    <source>
        <dbReference type="Proteomes" id="UP000253090"/>
    </source>
</evidence>
<dbReference type="GO" id="GO:0009252">
    <property type="term" value="P:peptidoglycan biosynthetic process"/>
    <property type="evidence" value="ECO:0007669"/>
    <property type="project" value="UniProtKB-KW"/>
</dbReference>
<feature type="transmembrane region" description="Helical" evidence="17">
    <location>
        <begin position="284"/>
        <end position="303"/>
    </location>
</feature>
<dbReference type="Proteomes" id="UP000253090">
    <property type="component" value="Unassembled WGS sequence"/>
</dbReference>
<feature type="transmembrane region" description="Helical" evidence="17">
    <location>
        <begin position="145"/>
        <end position="166"/>
    </location>
</feature>
<evidence type="ECO:0000256" key="2">
    <source>
        <dbReference type="ARBA" id="ARBA00010621"/>
    </source>
</evidence>
<feature type="transmembrane region" description="Helical" evidence="17">
    <location>
        <begin position="121"/>
        <end position="139"/>
    </location>
</feature>
<evidence type="ECO:0000256" key="10">
    <source>
        <dbReference type="ARBA" id="ARBA00022989"/>
    </source>
</evidence>
<evidence type="ECO:0000256" key="12">
    <source>
        <dbReference type="ARBA" id="ARBA00023251"/>
    </source>
</evidence>
<evidence type="ECO:0000256" key="4">
    <source>
        <dbReference type="ARBA" id="ARBA00021581"/>
    </source>
</evidence>
<comment type="catalytic activity">
    <reaction evidence="16 17">
        <text>di-trans,octa-cis-undecaprenyl diphosphate + H2O = di-trans,octa-cis-undecaprenyl phosphate + phosphate + H(+)</text>
        <dbReference type="Rhea" id="RHEA:28094"/>
        <dbReference type="ChEBI" id="CHEBI:15377"/>
        <dbReference type="ChEBI" id="CHEBI:15378"/>
        <dbReference type="ChEBI" id="CHEBI:43474"/>
        <dbReference type="ChEBI" id="CHEBI:58405"/>
        <dbReference type="ChEBI" id="CHEBI:60392"/>
        <dbReference type="EC" id="3.6.1.27"/>
    </reaction>
</comment>
<dbReference type="EMBL" id="QPJW01000001">
    <property type="protein sequence ID" value="RCX23352.1"/>
    <property type="molecule type" value="Genomic_DNA"/>
</dbReference>
<keyword evidence="8 17" id="KW-0133">Cell shape</keyword>
<evidence type="ECO:0000256" key="16">
    <source>
        <dbReference type="ARBA" id="ARBA00047594"/>
    </source>
</evidence>
<keyword evidence="7 17" id="KW-0378">Hydrolase</keyword>
<keyword evidence="9 17" id="KW-0573">Peptidoglycan synthesis</keyword>
<comment type="subcellular location">
    <subcellularLocation>
        <location evidence="1 17">Cell membrane</location>
        <topology evidence="1 17">Multi-pass membrane protein</topology>
    </subcellularLocation>
</comment>
<gene>
    <name evidence="17" type="primary">uppP</name>
    <name evidence="18" type="ORF">DFP94_101949</name>
</gene>
<dbReference type="GO" id="GO:0071555">
    <property type="term" value="P:cell wall organization"/>
    <property type="evidence" value="ECO:0007669"/>
    <property type="project" value="UniProtKB-KW"/>
</dbReference>
<comment type="function">
    <text evidence="17">Catalyzes the dephosphorylation of undecaprenyl diphosphate (UPP). Confers resistance to bacitracin.</text>
</comment>
<comment type="caution">
    <text evidence="18">The sequence shown here is derived from an EMBL/GenBank/DDBJ whole genome shotgun (WGS) entry which is preliminary data.</text>
</comment>
<dbReference type="EC" id="3.6.1.27" evidence="3 17"/>
<feature type="transmembrane region" description="Helical" evidence="17">
    <location>
        <begin position="253"/>
        <end position="272"/>
    </location>
</feature>
<evidence type="ECO:0000256" key="6">
    <source>
        <dbReference type="ARBA" id="ARBA00022692"/>
    </source>
</evidence>
<evidence type="ECO:0000256" key="11">
    <source>
        <dbReference type="ARBA" id="ARBA00023136"/>
    </source>
</evidence>
<protein>
    <recommendedName>
        <fullName evidence="4 17">Undecaprenyl-diphosphatase</fullName>
        <ecNumber evidence="3 17">3.6.1.27</ecNumber>
    </recommendedName>
    <alternativeName>
        <fullName evidence="15 17">Bacitracin resistance protein</fullName>
    </alternativeName>
    <alternativeName>
        <fullName evidence="14 17">Undecaprenyl pyrophosphate phosphatase</fullName>
    </alternativeName>
</protein>
<comment type="similarity">
    <text evidence="2 17">Belongs to the UppP family.</text>
</comment>
<dbReference type="RefSeq" id="WP_114495245.1">
    <property type="nucleotide sequence ID" value="NZ_QPJW01000001.1"/>
</dbReference>